<feature type="compositionally biased region" description="Low complexity" evidence="1">
    <location>
        <begin position="38"/>
        <end position="61"/>
    </location>
</feature>
<accession>A0A9W8YQ26</accession>
<feature type="compositionally biased region" description="Basic and acidic residues" evidence="1">
    <location>
        <begin position="69"/>
        <end position="82"/>
    </location>
</feature>
<reference evidence="3" key="1">
    <citation type="submission" date="2022-10" db="EMBL/GenBank/DDBJ databases">
        <title>Tapping the CABI collections for fungal endophytes: first genome assemblies for Collariella, Neodidymelliopsis, Ascochyta clinopodiicola, Didymella pomorum, Didymosphaeria variabile, Neocosmospora piperis and Neocucurbitaria cava.</title>
        <authorList>
            <person name="Hill R."/>
        </authorList>
    </citation>
    <scope>NUCLEOTIDE SEQUENCE</scope>
    <source>
        <strain evidence="3">IMI 355082</strain>
    </source>
</reference>
<name>A0A9W8YQ26_9PEZI</name>
<evidence type="ECO:0000313" key="4">
    <source>
        <dbReference type="Proteomes" id="UP001140453"/>
    </source>
</evidence>
<feature type="transmembrane region" description="Helical" evidence="2">
    <location>
        <begin position="179"/>
        <end position="197"/>
    </location>
</feature>
<keyword evidence="2" id="KW-0812">Transmembrane</keyword>
<dbReference type="EMBL" id="JAPEVB010000004">
    <property type="protein sequence ID" value="KAJ4389963.1"/>
    <property type="molecule type" value="Genomic_DNA"/>
</dbReference>
<feature type="compositionally biased region" description="Basic residues" evidence="1">
    <location>
        <begin position="84"/>
        <end position="99"/>
    </location>
</feature>
<keyword evidence="2" id="KW-0472">Membrane</keyword>
<evidence type="ECO:0000256" key="2">
    <source>
        <dbReference type="SAM" id="Phobius"/>
    </source>
</evidence>
<keyword evidence="4" id="KW-1185">Reference proteome</keyword>
<protein>
    <submittedName>
        <fullName evidence="3">Uncharacterized protein</fullName>
    </submittedName>
</protein>
<sequence>MADRYRSPASSRGGSRKKRRFHYKNNPEAKGDSDIDSRSSISSNRSSSSSSTCVPVLSPSSIDSSTRPRHTDDRHWDDDSRRSQSSRRRRKHHRHHGRKALPAPDEEDEKPGYSTTVAIRDEYPVQTVPRRRQRDLSPDEEEVYDYRPRPLSRRHGTRYPERRRGHSESQGANNADRGFLMAAVMVIVSLFICIGEAD</sequence>
<organism evidence="3 4">
    <name type="scientific">Gnomoniopsis smithogilvyi</name>
    <dbReference type="NCBI Taxonomy" id="1191159"/>
    <lineage>
        <taxon>Eukaryota</taxon>
        <taxon>Fungi</taxon>
        <taxon>Dikarya</taxon>
        <taxon>Ascomycota</taxon>
        <taxon>Pezizomycotina</taxon>
        <taxon>Sordariomycetes</taxon>
        <taxon>Sordariomycetidae</taxon>
        <taxon>Diaporthales</taxon>
        <taxon>Gnomoniaceae</taxon>
        <taxon>Gnomoniopsis</taxon>
    </lineage>
</organism>
<feature type="compositionally biased region" description="Basic residues" evidence="1">
    <location>
        <begin position="14"/>
        <end position="23"/>
    </location>
</feature>
<feature type="region of interest" description="Disordered" evidence="1">
    <location>
        <begin position="1"/>
        <end position="173"/>
    </location>
</feature>
<feature type="compositionally biased region" description="Basic and acidic residues" evidence="1">
    <location>
        <begin position="25"/>
        <end position="37"/>
    </location>
</feature>
<gene>
    <name evidence="3" type="ORF">N0V93_007436</name>
</gene>
<dbReference type="Proteomes" id="UP001140453">
    <property type="component" value="Unassembled WGS sequence"/>
</dbReference>
<evidence type="ECO:0000313" key="3">
    <source>
        <dbReference type="EMBL" id="KAJ4389963.1"/>
    </source>
</evidence>
<proteinExistence type="predicted"/>
<feature type="compositionally biased region" description="Basic residues" evidence="1">
    <location>
        <begin position="150"/>
        <end position="165"/>
    </location>
</feature>
<evidence type="ECO:0000256" key="1">
    <source>
        <dbReference type="SAM" id="MobiDB-lite"/>
    </source>
</evidence>
<keyword evidence="2" id="KW-1133">Transmembrane helix</keyword>
<comment type="caution">
    <text evidence="3">The sequence shown here is derived from an EMBL/GenBank/DDBJ whole genome shotgun (WGS) entry which is preliminary data.</text>
</comment>
<dbReference type="AlphaFoldDB" id="A0A9W8YQ26"/>